<dbReference type="Gene3D" id="1.10.8.420">
    <property type="entry name" value="RecR Domain 1"/>
    <property type="match status" value="1"/>
</dbReference>
<dbReference type="CDD" id="cd01025">
    <property type="entry name" value="TOPRIM_recR"/>
    <property type="match status" value="1"/>
</dbReference>
<keyword evidence="1 7" id="KW-0479">Metal-binding</keyword>
<dbReference type="GO" id="GO:0006310">
    <property type="term" value="P:DNA recombination"/>
    <property type="evidence" value="ECO:0007669"/>
    <property type="project" value="UniProtKB-UniRule"/>
</dbReference>
<organism evidence="9">
    <name type="scientific">Sulfurihydrogenibium azorense</name>
    <dbReference type="NCBI Taxonomy" id="309806"/>
    <lineage>
        <taxon>Bacteria</taxon>
        <taxon>Pseudomonadati</taxon>
        <taxon>Aquificota</taxon>
        <taxon>Aquificia</taxon>
        <taxon>Aquificales</taxon>
        <taxon>Hydrogenothermaceae</taxon>
        <taxon>Sulfurihydrogenibium</taxon>
    </lineage>
</organism>
<name>A0A831YDI3_9AQUI</name>
<comment type="caution">
    <text evidence="7">Lacks conserved residue(s) required for the propagation of feature annotation.</text>
</comment>
<keyword evidence="3 7" id="KW-0863">Zinc-finger</keyword>
<dbReference type="PROSITE" id="PS50880">
    <property type="entry name" value="TOPRIM"/>
    <property type="match status" value="1"/>
</dbReference>
<dbReference type="SUPFAM" id="SSF111304">
    <property type="entry name" value="Recombination protein RecR"/>
    <property type="match status" value="1"/>
</dbReference>
<protein>
    <recommendedName>
        <fullName evidence="7">Recombination protein RecR</fullName>
    </recommendedName>
</protein>
<dbReference type="SMART" id="SM00493">
    <property type="entry name" value="TOPRIM"/>
    <property type="match status" value="1"/>
</dbReference>
<gene>
    <name evidence="7 9" type="primary">recR</name>
    <name evidence="9" type="ORF">ENO34_01665</name>
</gene>
<evidence type="ECO:0000256" key="6">
    <source>
        <dbReference type="ARBA" id="ARBA00023204"/>
    </source>
</evidence>
<dbReference type="GO" id="GO:0008270">
    <property type="term" value="F:zinc ion binding"/>
    <property type="evidence" value="ECO:0007669"/>
    <property type="project" value="UniProtKB-KW"/>
</dbReference>
<dbReference type="EMBL" id="DSFC01000093">
    <property type="protein sequence ID" value="HEV09089.1"/>
    <property type="molecule type" value="Genomic_DNA"/>
</dbReference>
<keyword evidence="6 7" id="KW-0234">DNA repair</keyword>
<dbReference type="AlphaFoldDB" id="A0A831YDI3"/>
<sequence>MNYFPQSLQKVIEDISNLPGYGEKSAQRFATTLLKMPRSEAVDLVRNIAIMLDKIHPCVECGIYTEEEEICPICKSEERDKTYICVVEESFDAYTIEKTGKFTGVYHVLGGRLSPLEGVGPEKLNIKSLLERIKKYSAKEVLIATNPTVEGEATANYIHNLLKKYPVNITRLAYGLPFGSVLENADEFTLSKALEYRIKV</sequence>
<dbReference type="Gene3D" id="3.40.1360.10">
    <property type="match status" value="1"/>
</dbReference>
<keyword evidence="2 7" id="KW-0227">DNA damage</keyword>
<comment type="similarity">
    <text evidence="7">Belongs to the RecR family.</text>
</comment>
<comment type="function">
    <text evidence="7">May play a role in DNA repair. It seems to be involved in an RecBC-independent recombinational process of DNA repair. It may act with RecF and RecO.</text>
</comment>
<dbReference type="InterPro" id="IPR006171">
    <property type="entry name" value="TOPRIM_dom"/>
</dbReference>
<dbReference type="Pfam" id="PF21176">
    <property type="entry name" value="RecR_HhH"/>
    <property type="match status" value="1"/>
</dbReference>
<dbReference type="GO" id="GO:0006281">
    <property type="term" value="P:DNA repair"/>
    <property type="evidence" value="ECO:0007669"/>
    <property type="project" value="UniProtKB-UniRule"/>
</dbReference>
<evidence type="ECO:0000256" key="3">
    <source>
        <dbReference type="ARBA" id="ARBA00022771"/>
    </source>
</evidence>
<dbReference type="NCBIfam" id="TIGR00615">
    <property type="entry name" value="recR"/>
    <property type="match status" value="1"/>
</dbReference>
<evidence type="ECO:0000259" key="8">
    <source>
        <dbReference type="PROSITE" id="PS50880"/>
    </source>
</evidence>
<dbReference type="PANTHER" id="PTHR30446:SF0">
    <property type="entry name" value="RECOMBINATION PROTEIN RECR"/>
    <property type="match status" value="1"/>
</dbReference>
<feature type="domain" description="Toprim" evidence="8">
    <location>
        <begin position="82"/>
        <end position="177"/>
    </location>
</feature>
<keyword evidence="4 7" id="KW-0862">Zinc</keyword>
<comment type="caution">
    <text evidence="9">The sequence shown here is derived from an EMBL/GenBank/DDBJ whole genome shotgun (WGS) entry which is preliminary data.</text>
</comment>
<dbReference type="HAMAP" id="MF_00017">
    <property type="entry name" value="RecR"/>
    <property type="match status" value="1"/>
</dbReference>
<dbReference type="Pfam" id="PF13662">
    <property type="entry name" value="Toprim_4"/>
    <property type="match status" value="1"/>
</dbReference>
<evidence type="ECO:0000256" key="1">
    <source>
        <dbReference type="ARBA" id="ARBA00022723"/>
    </source>
</evidence>
<dbReference type="PANTHER" id="PTHR30446">
    <property type="entry name" value="RECOMBINATION PROTEIN RECR"/>
    <property type="match status" value="1"/>
</dbReference>
<proteinExistence type="inferred from homology"/>
<dbReference type="GO" id="GO:0003677">
    <property type="term" value="F:DNA binding"/>
    <property type="evidence" value="ECO:0007669"/>
    <property type="project" value="UniProtKB-UniRule"/>
</dbReference>
<evidence type="ECO:0000256" key="7">
    <source>
        <dbReference type="HAMAP-Rule" id="MF_00017"/>
    </source>
</evidence>
<accession>A0A831YDI3</accession>
<dbReference type="Proteomes" id="UP000885621">
    <property type="component" value="Unassembled WGS sequence"/>
</dbReference>
<reference evidence="9" key="1">
    <citation type="journal article" date="2020" name="mSystems">
        <title>Genome- and Community-Level Interaction Insights into Carbon Utilization and Element Cycling Functions of Hydrothermarchaeota in Hydrothermal Sediment.</title>
        <authorList>
            <person name="Zhou Z."/>
            <person name="Liu Y."/>
            <person name="Xu W."/>
            <person name="Pan J."/>
            <person name="Luo Z.H."/>
            <person name="Li M."/>
        </authorList>
    </citation>
    <scope>NUCLEOTIDE SEQUENCE [LARGE SCALE GENOMIC DNA]</scope>
    <source>
        <strain evidence="9">SpSt-1257</strain>
    </source>
</reference>
<evidence type="ECO:0000256" key="4">
    <source>
        <dbReference type="ARBA" id="ARBA00022833"/>
    </source>
</evidence>
<dbReference type="InterPro" id="IPR023627">
    <property type="entry name" value="Rcmb_RecR"/>
</dbReference>
<evidence type="ECO:0000313" key="9">
    <source>
        <dbReference type="EMBL" id="HEV09089.1"/>
    </source>
</evidence>
<keyword evidence="5 7" id="KW-0233">DNA recombination</keyword>
<dbReference type="InterPro" id="IPR034137">
    <property type="entry name" value="TOPRIM_RecR"/>
</dbReference>
<dbReference type="InterPro" id="IPR000093">
    <property type="entry name" value="DNA_Rcmb_RecR"/>
</dbReference>
<evidence type="ECO:0000256" key="2">
    <source>
        <dbReference type="ARBA" id="ARBA00022763"/>
    </source>
</evidence>
<evidence type="ECO:0000256" key="5">
    <source>
        <dbReference type="ARBA" id="ARBA00023172"/>
    </source>
</evidence>
<dbReference type="Pfam" id="PF21175">
    <property type="entry name" value="RecR_C"/>
    <property type="match status" value="1"/>
</dbReference>